<keyword evidence="6" id="KW-1185">Reference proteome</keyword>
<dbReference type="SUPFAM" id="SSF48179">
    <property type="entry name" value="6-phosphogluconate dehydrogenase C-terminal domain-like"/>
    <property type="match status" value="1"/>
</dbReference>
<dbReference type="SUPFAM" id="SSF51735">
    <property type="entry name" value="NAD(P)-binding Rossmann-fold domains"/>
    <property type="match status" value="1"/>
</dbReference>
<dbReference type="InterPro" id="IPR003099">
    <property type="entry name" value="Prephen_DH"/>
</dbReference>
<evidence type="ECO:0000259" key="4">
    <source>
        <dbReference type="PROSITE" id="PS51176"/>
    </source>
</evidence>
<dbReference type="GO" id="GO:0008977">
    <property type="term" value="F:prephenate dehydrogenase (NAD+) activity"/>
    <property type="evidence" value="ECO:0007669"/>
    <property type="project" value="UniProtKB-EC"/>
</dbReference>
<comment type="pathway">
    <text evidence="3">Amino-acid biosynthesis.</text>
</comment>
<name>A0ABU0ALB0_9BACI</name>
<accession>A0ABU0ALB0</accession>
<comment type="similarity">
    <text evidence="1">Belongs to the prephenate/arogenate dehydrogenase family.</text>
</comment>
<dbReference type="InterPro" id="IPR046826">
    <property type="entry name" value="PDH_N"/>
</dbReference>
<keyword evidence="2 5" id="KW-0560">Oxidoreductase</keyword>
<dbReference type="InterPro" id="IPR008927">
    <property type="entry name" value="6-PGluconate_DH-like_C_sf"/>
</dbReference>
<evidence type="ECO:0000256" key="1">
    <source>
        <dbReference type="ARBA" id="ARBA00007964"/>
    </source>
</evidence>
<dbReference type="EMBL" id="JAUSUB010000019">
    <property type="protein sequence ID" value="MDQ0272052.1"/>
    <property type="molecule type" value="Genomic_DNA"/>
</dbReference>
<sequence length="365" mass="40785">MLGTVLIVGVGMIGGSLALSIKTHHPNAKVMGFDVNQNEIEKALKYKIIDAAAQSLEEGARTADLIILSTPVIESKKTIEKLAQMKLKEHVIVTDTGSAKGEIVDAAIRCFNNQVTFIGGHPMSGSHQSGVDNSDLHLFENAYYLLTPATIACTGRVDELKKWLSKIKAQFVIVDKEEHDFVTGLISHFPHILASLLVNQVKQQSGSSPITSMIAAGGFRDFTRIASSNPKMWKDITLQNRRVLLNLISDFQHKLEGLSEVLLEGNETVTTQFFEEAKQYRDSLPSRNKQASLPYFRLSIQVNHAPEELNCLFRLLDNENILIADYQLEWLHANQVVNLCFMKEEDRLKACELLENNHFQICQVA</sequence>
<dbReference type="Gene3D" id="1.10.3660.10">
    <property type="entry name" value="6-phosphogluconate dehydrogenase C-terminal like domain"/>
    <property type="match status" value="1"/>
</dbReference>
<dbReference type="InterPro" id="IPR036291">
    <property type="entry name" value="NAD(P)-bd_dom_sf"/>
</dbReference>
<reference evidence="5 6" key="1">
    <citation type="submission" date="2023-07" db="EMBL/GenBank/DDBJ databases">
        <title>Genomic Encyclopedia of Type Strains, Phase IV (KMG-IV): sequencing the most valuable type-strain genomes for metagenomic binning, comparative biology and taxonomic classification.</title>
        <authorList>
            <person name="Goeker M."/>
        </authorList>
    </citation>
    <scope>NUCLEOTIDE SEQUENCE [LARGE SCALE GENOMIC DNA]</scope>
    <source>
        <strain evidence="5 6">DSM 23494</strain>
    </source>
</reference>
<comment type="caution">
    <text evidence="5">The sequence shown here is derived from an EMBL/GenBank/DDBJ whole genome shotgun (WGS) entry which is preliminary data.</text>
</comment>
<gene>
    <name evidence="5" type="ORF">J2S17_003944</name>
</gene>
<dbReference type="Gene3D" id="3.40.50.720">
    <property type="entry name" value="NAD(P)-binding Rossmann-like Domain"/>
    <property type="match status" value="1"/>
</dbReference>
<evidence type="ECO:0000256" key="3">
    <source>
        <dbReference type="ARBA" id="ARBA00029440"/>
    </source>
</evidence>
<proteinExistence type="inferred from homology"/>
<evidence type="ECO:0000256" key="2">
    <source>
        <dbReference type="ARBA" id="ARBA00023002"/>
    </source>
</evidence>
<evidence type="ECO:0000313" key="5">
    <source>
        <dbReference type="EMBL" id="MDQ0272052.1"/>
    </source>
</evidence>
<dbReference type="PANTHER" id="PTHR21363">
    <property type="entry name" value="PREPHENATE DEHYDROGENASE"/>
    <property type="match status" value="1"/>
</dbReference>
<dbReference type="EC" id="1.3.1.12" evidence="5"/>
<evidence type="ECO:0000313" key="6">
    <source>
        <dbReference type="Proteomes" id="UP001238088"/>
    </source>
</evidence>
<dbReference type="Proteomes" id="UP001238088">
    <property type="component" value="Unassembled WGS sequence"/>
</dbReference>
<dbReference type="PANTHER" id="PTHR21363:SF0">
    <property type="entry name" value="PREPHENATE DEHYDROGENASE [NADP(+)]"/>
    <property type="match status" value="1"/>
</dbReference>
<dbReference type="Pfam" id="PF02153">
    <property type="entry name" value="PDH_N"/>
    <property type="match status" value="1"/>
</dbReference>
<dbReference type="RefSeq" id="WP_307477367.1">
    <property type="nucleotide sequence ID" value="NZ_JAUSUB010000019.1"/>
</dbReference>
<dbReference type="InterPro" id="IPR050812">
    <property type="entry name" value="Preph/Arog_dehydrog"/>
</dbReference>
<dbReference type="Pfam" id="PF20463">
    <property type="entry name" value="PDH_C"/>
    <property type="match status" value="1"/>
</dbReference>
<organism evidence="5 6">
    <name type="scientific">Cytobacillus purgationiresistens</name>
    <dbReference type="NCBI Taxonomy" id="863449"/>
    <lineage>
        <taxon>Bacteria</taxon>
        <taxon>Bacillati</taxon>
        <taxon>Bacillota</taxon>
        <taxon>Bacilli</taxon>
        <taxon>Bacillales</taxon>
        <taxon>Bacillaceae</taxon>
        <taxon>Cytobacillus</taxon>
    </lineage>
</organism>
<dbReference type="PROSITE" id="PS51176">
    <property type="entry name" value="PDH_ADH"/>
    <property type="match status" value="1"/>
</dbReference>
<feature type="domain" description="Prephenate/arogenate dehydrogenase" evidence="4">
    <location>
        <begin position="3"/>
        <end position="292"/>
    </location>
</feature>
<dbReference type="InterPro" id="IPR046825">
    <property type="entry name" value="PDH_C"/>
</dbReference>
<protein>
    <submittedName>
        <fullName evidence="5">Prephenate dehydrogenase</fullName>
        <ecNumber evidence="5">1.3.1.12</ecNumber>
    </submittedName>
</protein>